<dbReference type="InterPro" id="IPR036860">
    <property type="entry name" value="SH2_dom_sf"/>
</dbReference>
<accession>A0A0M3J9C3</accession>
<evidence type="ECO:0000313" key="1">
    <source>
        <dbReference type="EMBL" id="VDK22845.1"/>
    </source>
</evidence>
<name>A0A0M3J9C3_ANISI</name>
<organism evidence="3">
    <name type="scientific">Anisakis simplex</name>
    <name type="common">Herring worm</name>
    <dbReference type="NCBI Taxonomy" id="6269"/>
    <lineage>
        <taxon>Eukaryota</taxon>
        <taxon>Metazoa</taxon>
        <taxon>Ecdysozoa</taxon>
        <taxon>Nematoda</taxon>
        <taxon>Chromadorea</taxon>
        <taxon>Rhabditida</taxon>
        <taxon>Spirurina</taxon>
        <taxon>Ascaridomorpha</taxon>
        <taxon>Ascaridoidea</taxon>
        <taxon>Anisakidae</taxon>
        <taxon>Anisakis</taxon>
        <taxon>Anisakis simplex complex</taxon>
    </lineage>
</organism>
<dbReference type="SUPFAM" id="SSF55550">
    <property type="entry name" value="SH2 domain"/>
    <property type="match status" value="1"/>
</dbReference>
<dbReference type="CDD" id="cd10361">
    <property type="entry name" value="SH2_Fps_family"/>
    <property type="match status" value="1"/>
</dbReference>
<dbReference type="Gene3D" id="3.30.505.10">
    <property type="entry name" value="SH2 domain"/>
    <property type="match status" value="1"/>
</dbReference>
<dbReference type="WBParaSite" id="ASIM_0000418501-mRNA-1">
    <property type="protein sequence ID" value="ASIM_0000418501-mRNA-1"/>
    <property type="gene ID" value="ASIM_0000418501"/>
</dbReference>
<sequence length="94" mass="10662">MALNASVLKDVEAEEFYHGFLPREDISAILKRVGDYILRLTQPKPGDPRELVISVRASMEPSSDSVRSTYDFFIVKSVCEENEFFLFTNTASLL</sequence>
<dbReference type="AlphaFoldDB" id="A0A0M3J9C3"/>
<proteinExistence type="predicted"/>
<protein>
    <submittedName>
        <fullName evidence="3">SH2 domain-containing protein</fullName>
    </submittedName>
</protein>
<dbReference type="Proteomes" id="UP000267096">
    <property type="component" value="Unassembled WGS sequence"/>
</dbReference>
<reference evidence="1 2" key="2">
    <citation type="submission" date="2018-11" db="EMBL/GenBank/DDBJ databases">
        <authorList>
            <consortium name="Pathogen Informatics"/>
        </authorList>
    </citation>
    <scope>NUCLEOTIDE SEQUENCE [LARGE SCALE GENOMIC DNA]</scope>
</reference>
<evidence type="ECO:0000313" key="3">
    <source>
        <dbReference type="WBParaSite" id="ASIM_0000418501-mRNA-1"/>
    </source>
</evidence>
<dbReference type="InterPro" id="IPR035849">
    <property type="entry name" value="Fes/Fps/Fer_SH2"/>
</dbReference>
<gene>
    <name evidence="1" type="ORF">ASIM_LOCUS4006</name>
</gene>
<reference evidence="3" key="1">
    <citation type="submission" date="2017-02" db="UniProtKB">
        <authorList>
            <consortium name="WormBaseParasite"/>
        </authorList>
    </citation>
    <scope>IDENTIFICATION</scope>
</reference>
<dbReference type="OrthoDB" id="5868731at2759"/>
<evidence type="ECO:0000313" key="2">
    <source>
        <dbReference type="Proteomes" id="UP000267096"/>
    </source>
</evidence>
<dbReference type="EMBL" id="UYRR01006659">
    <property type="protein sequence ID" value="VDK22845.1"/>
    <property type="molecule type" value="Genomic_DNA"/>
</dbReference>
<keyword evidence="2" id="KW-1185">Reference proteome</keyword>